<feature type="domain" description="DUF676" evidence="3">
    <location>
        <begin position="1"/>
        <end position="95"/>
    </location>
</feature>
<keyword evidence="2" id="KW-1133">Transmembrane helix</keyword>
<dbReference type="InterPro" id="IPR007751">
    <property type="entry name" value="DUF676_lipase-like"/>
</dbReference>
<dbReference type="PANTHER" id="PTHR12482:SF62">
    <property type="entry name" value="LIPASE ROG1-RELATED"/>
    <property type="match status" value="1"/>
</dbReference>
<comment type="similarity">
    <text evidence="1">Belongs to the putative lipase ROG1 family.</text>
</comment>
<sequence>MHLHLLIHGTQGHPRHLAEATRLFSARHPALHLVVPTSFTSSRTYDGIDWNAIRVVHELDNAILSLEKDGAARVTKLSVTGYSLGGLIARYAIGFALLLSIYRSAWHDFYHSSCWDTTLSAHFPHLILAWVDSSGTDWKELHLLDNWSDSGRPLLEAIAQPESVFYHSLLKFKNINTNSRVRINDVTVPYFSGAFEEIDPFANHRELDIIPEYIPDHEPLILRFSISKSSPSFTARLKSLQPLTFNGPFVEWGFPWNIILYLLLPFLIPMGVFYLAREYVLSSRPSRDRVRHLEQTEQTTPVPLPTAILDVDALPLNNSETTIMTSKQVAVGFATRMP</sequence>
<dbReference type="EMBL" id="JARKIB010000037">
    <property type="protein sequence ID" value="KAJ7760535.1"/>
    <property type="molecule type" value="Genomic_DNA"/>
</dbReference>
<dbReference type="InterPro" id="IPR029058">
    <property type="entry name" value="AB_hydrolase_fold"/>
</dbReference>
<dbReference type="InterPro" id="IPR044294">
    <property type="entry name" value="Lipase-like"/>
</dbReference>
<dbReference type="AlphaFoldDB" id="A0AAD7JA72"/>
<feature type="transmembrane region" description="Helical" evidence="2">
    <location>
        <begin position="258"/>
        <end position="276"/>
    </location>
</feature>
<evidence type="ECO:0000313" key="5">
    <source>
        <dbReference type="Proteomes" id="UP001215598"/>
    </source>
</evidence>
<accession>A0AAD7JA72</accession>
<reference evidence="4" key="1">
    <citation type="submission" date="2023-03" db="EMBL/GenBank/DDBJ databases">
        <title>Massive genome expansion in bonnet fungi (Mycena s.s.) driven by repeated elements and novel gene families across ecological guilds.</title>
        <authorList>
            <consortium name="Lawrence Berkeley National Laboratory"/>
            <person name="Harder C.B."/>
            <person name="Miyauchi S."/>
            <person name="Viragh M."/>
            <person name="Kuo A."/>
            <person name="Thoen E."/>
            <person name="Andreopoulos B."/>
            <person name="Lu D."/>
            <person name="Skrede I."/>
            <person name="Drula E."/>
            <person name="Henrissat B."/>
            <person name="Morin E."/>
            <person name="Kohler A."/>
            <person name="Barry K."/>
            <person name="LaButti K."/>
            <person name="Morin E."/>
            <person name="Salamov A."/>
            <person name="Lipzen A."/>
            <person name="Mereny Z."/>
            <person name="Hegedus B."/>
            <person name="Baldrian P."/>
            <person name="Stursova M."/>
            <person name="Weitz H."/>
            <person name="Taylor A."/>
            <person name="Grigoriev I.V."/>
            <person name="Nagy L.G."/>
            <person name="Martin F."/>
            <person name="Kauserud H."/>
        </authorList>
    </citation>
    <scope>NUCLEOTIDE SEQUENCE</scope>
    <source>
        <strain evidence="4">CBHHK182m</strain>
    </source>
</reference>
<evidence type="ECO:0000313" key="4">
    <source>
        <dbReference type="EMBL" id="KAJ7760535.1"/>
    </source>
</evidence>
<name>A0AAD7JA72_9AGAR</name>
<keyword evidence="2" id="KW-0812">Transmembrane</keyword>
<dbReference type="Gene3D" id="3.40.50.1820">
    <property type="entry name" value="alpha/beta hydrolase"/>
    <property type="match status" value="1"/>
</dbReference>
<comment type="caution">
    <text evidence="4">The sequence shown here is derived from an EMBL/GenBank/DDBJ whole genome shotgun (WGS) entry which is preliminary data.</text>
</comment>
<keyword evidence="2" id="KW-0472">Membrane</keyword>
<dbReference type="Proteomes" id="UP001215598">
    <property type="component" value="Unassembled WGS sequence"/>
</dbReference>
<evidence type="ECO:0000256" key="2">
    <source>
        <dbReference type="SAM" id="Phobius"/>
    </source>
</evidence>
<dbReference type="Pfam" id="PF05057">
    <property type="entry name" value="DUF676"/>
    <property type="match status" value="1"/>
</dbReference>
<gene>
    <name evidence="4" type="ORF">B0H16DRAFT_1720030</name>
</gene>
<proteinExistence type="inferred from homology"/>
<dbReference type="PANTHER" id="PTHR12482">
    <property type="entry name" value="LIPASE ROG1-RELATED-RELATED"/>
    <property type="match status" value="1"/>
</dbReference>
<keyword evidence="5" id="KW-1185">Reference proteome</keyword>
<protein>
    <recommendedName>
        <fullName evidence="3">DUF676 domain-containing protein</fullName>
    </recommendedName>
</protein>
<dbReference type="SUPFAM" id="SSF53474">
    <property type="entry name" value="alpha/beta-Hydrolases"/>
    <property type="match status" value="1"/>
</dbReference>
<evidence type="ECO:0000256" key="1">
    <source>
        <dbReference type="ARBA" id="ARBA00007920"/>
    </source>
</evidence>
<evidence type="ECO:0000259" key="3">
    <source>
        <dbReference type="Pfam" id="PF05057"/>
    </source>
</evidence>
<organism evidence="4 5">
    <name type="scientific">Mycena metata</name>
    <dbReference type="NCBI Taxonomy" id="1033252"/>
    <lineage>
        <taxon>Eukaryota</taxon>
        <taxon>Fungi</taxon>
        <taxon>Dikarya</taxon>
        <taxon>Basidiomycota</taxon>
        <taxon>Agaricomycotina</taxon>
        <taxon>Agaricomycetes</taxon>
        <taxon>Agaricomycetidae</taxon>
        <taxon>Agaricales</taxon>
        <taxon>Marasmiineae</taxon>
        <taxon>Mycenaceae</taxon>
        <taxon>Mycena</taxon>
    </lineage>
</organism>